<evidence type="ECO:0000313" key="6">
    <source>
        <dbReference type="EMBL" id="VAV87824.1"/>
    </source>
</evidence>
<dbReference type="PRINTS" id="PR00599">
    <property type="entry name" value="MAPEPTIDASE"/>
</dbReference>
<dbReference type="NCBIfam" id="TIGR00500">
    <property type="entry name" value="met_pdase_I"/>
    <property type="match status" value="1"/>
</dbReference>
<dbReference type="SUPFAM" id="SSF55920">
    <property type="entry name" value="Creatinase/aminopeptidase"/>
    <property type="match status" value="1"/>
</dbReference>
<dbReference type="Pfam" id="PF00557">
    <property type="entry name" value="Peptidase_M24"/>
    <property type="match status" value="1"/>
</dbReference>
<keyword evidence="1 6" id="KW-0031">Aminopeptidase</keyword>
<dbReference type="PANTHER" id="PTHR43330">
    <property type="entry name" value="METHIONINE AMINOPEPTIDASE"/>
    <property type="match status" value="1"/>
</dbReference>
<dbReference type="GO" id="GO:0046872">
    <property type="term" value="F:metal ion binding"/>
    <property type="evidence" value="ECO:0007669"/>
    <property type="project" value="UniProtKB-KW"/>
</dbReference>
<evidence type="ECO:0000256" key="4">
    <source>
        <dbReference type="ARBA" id="ARBA00022801"/>
    </source>
</evidence>
<dbReference type="EMBL" id="UOED01000030">
    <property type="protein sequence ID" value="VAV87824.1"/>
    <property type="molecule type" value="Genomic_DNA"/>
</dbReference>
<evidence type="ECO:0000256" key="1">
    <source>
        <dbReference type="ARBA" id="ARBA00022438"/>
    </source>
</evidence>
<dbReference type="GO" id="GO:0070006">
    <property type="term" value="F:metalloaminopeptidase activity"/>
    <property type="evidence" value="ECO:0007669"/>
    <property type="project" value="InterPro"/>
</dbReference>
<dbReference type="EC" id="3.4.11.18" evidence="6"/>
<accession>A0A3B0R2Z0</accession>
<dbReference type="HAMAP" id="MF_01974">
    <property type="entry name" value="MetAP_1"/>
    <property type="match status" value="1"/>
</dbReference>
<protein>
    <submittedName>
        <fullName evidence="6">Methionine aminopeptidase</fullName>
        <ecNumber evidence="6">3.4.11.18</ecNumber>
    </submittedName>
</protein>
<dbReference type="PANTHER" id="PTHR43330:SF27">
    <property type="entry name" value="METHIONINE AMINOPEPTIDASE"/>
    <property type="match status" value="1"/>
</dbReference>
<gene>
    <name evidence="6" type="ORF">MNBD_ALPHA02-1115</name>
</gene>
<evidence type="ECO:0000256" key="2">
    <source>
        <dbReference type="ARBA" id="ARBA00022670"/>
    </source>
</evidence>
<dbReference type="InterPro" id="IPR000994">
    <property type="entry name" value="Pept_M24"/>
</dbReference>
<feature type="domain" description="Peptidase M24" evidence="5">
    <location>
        <begin position="27"/>
        <end position="254"/>
    </location>
</feature>
<reference evidence="6" key="1">
    <citation type="submission" date="2018-06" db="EMBL/GenBank/DDBJ databases">
        <authorList>
            <person name="Zhirakovskaya E."/>
        </authorList>
    </citation>
    <scope>NUCLEOTIDE SEQUENCE</scope>
</reference>
<dbReference type="Gene3D" id="3.90.230.10">
    <property type="entry name" value="Creatinase/methionine aminopeptidase superfamily"/>
    <property type="match status" value="1"/>
</dbReference>
<dbReference type="AlphaFoldDB" id="A0A3B0R2Z0"/>
<keyword evidence="3" id="KW-0479">Metal-binding</keyword>
<keyword evidence="2" id="KW-0645">Protease</keyword>
<evidence type="ECO:0000259" key="5">
    <source>
        <dbReference type="Pfam" id="PF00557"/>
    </source>
</evidence>
<dbReference type="InterPro" id="IPR001714">
    <property type="entry name" value="Pept_M24_MAP"/>
</dbReference>
<evidence type="ECO:0000256" key="3">
    <source>
        <dbReference type="ARBA" id="ARBA00022723"/>
    </source>
</evidence>
<name>A0A3B0R2Z0_9ZZZZ</name>
<proteinExistence type="inferred from homology"/>
<dbReference type="InterPro" id="IPR002467">
    <property type="entry name" value="Pept_M24A_MAP1"/>
</dbReference>
<sequence length="273" mass="29790">MKYIRASDTDATSGNAIKIYDPADYDGMRRAGRLAAETLDMITEYVQPGVTTDELDQLCADFVTARAAISAPLNYRGFPKSICTSINHVVCHGIPGPKKLKKGDIVNIDVTVILDGWYGDSSRMYFAGPPTIKAKRLVDITYECLMRGIAAVRPGATVGDIGHAIQTYAEAERCGVVEVFCGHGLGRVFHDAPNIMHYGKPGEGPELKEGMFFTIEPMINLGRPDVKVLSDGWTAVTRDKSLSAQFEHSMAVTKDGVEVFTKSPKGFHRPPYS</sequence>
<organism evidence="6">
    <name type="scientific">hydrothermal vent metagenome</name>
    <dbReference type="NCBI Taxonomy" id="652676"/>
    <lineage>
        <taxon>unclassified sequences</taxon>
        <taxon>metagenomes</taxon>
        <taxon>ecological metagenomes</taxon>
    </lineage>
</organism>
<dbReference type="GO" id="GO:0006508">
    <property type="term" value="P:proteolysis"/>
    <property type="evidence" value="ECO:0007669"/>
    <property type="project" value="UniProtKB-KW"/>
</dbReference>
<dbReference type="GO" id="GO:0004239">
    <property type="term" value="F:initiator methionyl aminopeptidase activity"/>
    <property type="evidence" value="ECO:0007669"/>
    <property type="project" value="UniProtKB-EC"/>
</dbReference>
<dbReference type="PROSITE" id="PS00680">
    <property type="entry name" value="MAP_1"/>
    <property type="match status" value="1"/>
</dbReference>
<dbReference type="InterPro" id="IPR036005">
    <property type="entry name" value="Creatinase/aminopeptidase-like"/>
</dbReference>
<dbReference type="CDD" id="cd01086">
    <property type="entry name" value="MetAP1"/>
    <property type="match status" value="1"/>
</dbReference>
<dbReference type="GO" id="GO:0005829">
    <property type="term" value="C:cytosol"/>
    <property type="evidence" value="ECO:0007669"/>
    <property type="project" value="TreeGrafter"/>
</dbReference>
<keyword evidence="4 6" id="KW-0378">Hydrolase</keyword>